<comment type="similarity">
    <text evidence="1">Belongs to the metallo-dependent hydrolases superfamily. TatD-type hydrolase family.</text>
</comment>
<dbReference type="InterPro" id="IPR015991">
    <property type="entry name" value="TatD/YcfH-like"/>
</dbReference>
<dbReference type="NCBIfam" id="TIGR00010">
    <property type="entry name" value="YchF/TatD family DNA exonuclease"/>
    <property type="match status" value="1"/>
</dbReference>
<dbReference type="PIRSF" id="PIRSF005902">
    <property type="entry name" value="DNase_TatD"/>
    <property type="match status" value="1"/>
</dbReference>
<dbReference type="PROSITE" id="PS01091">
    <property type="entry name" value="TATD_3"/>
    <property type="match status" value="1"/>
</dbReference>
<evidence type="ECO:0000256" key="3">
    <source>
        <dbReference type="ARBA" id="ARBA00022801"/>
    </source>
</evidence>
<dbReference type="EMBL" id="BAABBO010000007">
    <property type="protein sequence ID" value="GAA3954864.1"/>
    <property type="molecule type" value="Genomic_DNA"/>
</dbReference>
<evidence type="ECO:0000256" key="1">
    <source>
        <dbReference type="ARBA" id="ARBA00009275"/>
    </source>
</evidence>
<dbReference type="InterPro" id="IPR032466">
    <property type="entry name" value="Metal_Hydrolase"/>
</dbReference>
<name>A0ABP7NW28_9GAMM</name>
<dbReference type="PROSITE" id="PS01137">
    <property type="entry name" value="TATD_1"/>
    <property type="match status" value="1"/>
</dbReference>
<organism evidence="4 5">
    <name type="scientific">Allohahella marinimesophila</name>
    <dbReference type="NCBI Taxonomy" id="1054972"/>
    <lineage>
        <taxon>Bacteria</taxon>
        <taxon>Pseudomonadati</taxon>
        <taxon>Pseudomonadota</taxon>
        <taxon>Gammaproteobacteria</taxon>
        <taxon>Oceanospirillales</taxon>
        <taxon>Hahellaceae</taxon>
        <taxon>Allohahella</taxon>
    </lineage>
</organism>
<dbReference type="GO" id="GO:0016787">
    <property type="term" value="F:hydrolase activity"/>
    <property type="evidence" value="ECO:0007669"/>
    <property type="project" value="UniProtKB-KW"/>
</dbReference>
<protein>
    <submittedName>
        <fullName evidence="4">TatD family hydrolase</fullName>
    </submittedName>
</protein>
<dbReference type="Pfam" id="PF01026">
    <property type="entry name" value="TatD_DNase"/>
    <property type="match status" value="1"/>
</dbReference>
<dbReference type="Proteomes" id="UP001501337">
    <property type="component" value="Unassembled WGS sequence"/>
</dbReference>
<gene>
    <name evidence="4" type="ORF">GCM10022278_11850</name>
</gene>
<dbReference type="PROSITE" id="PS01090">
    <property type="entry name" value="TATD_2"/>
    <property type="match status" value="1"/>
</dbReference>
<accession>A0ABP7NW28</accession>
<sequence>MNLDQIQYCPLPVLPTIGSSLKFIDSHCHLDRLDLGDAASPDIYASRLAAALDEARARGVSGFLCVDIDLDNFEAVRTVADAHDDVWCSVGVHPLGEDEFSIDPSVETLIQLAGSSEKVVAIGECGLDFFKGKGNRQDQLNRFETQLIAACELGLPVIVHSREAREDTLRLLKAYVGQGLRGVLHCFTDTLEMAQAAVDFGFYVSFSGIITFKNAADLRETVKALPLSNLLIETDSPYLAPMPYRGKSNQPKWVVEVAHCMAEVKGVSPAHIAEQTRNNFFELFDRAIPVN</sequence>
<evidence type="ECO:0000313" key="4">
    <source>
        <dbReference type="EMBL" id="GAA3954864.1"/>
    </source>
</evidence>
<dbReference type="PANTHER" id="PTHR46124">
    <property type="entry name" value="D-AMINOACYL-TRNA DEACYLASE"/>
    <property type="match status" value="1"/>
</dbReference>
<dbReference type="CDD" id="cd01310">
    <property type="entry name" value="TatD_DNAse"/>
    <property type="match status" value="1"/>
</dbReference>
<keyword evidence="3 4" id="KW-0378">Hydrolase</keyword>
<dbReference type="SUPFAM" id="SSF51556">
    <property type="entry name" value="Metallo-dependent hydrolases"/>
    <property type="match status" value="1"/>
</dbReference>
<dbReference type="Gene3D" id="3.20.20.140">
    <property type="entry name" value="Metal-dependent hydrolases"/>
    <property type="match status" value="1"/>
</dbReference>
<evidence type="ECO:0000313" key="5">
    <source>
        <dbReference type="Proteomes" id="UP001501337"/>
    </source>
</evidence>
<dbReference type="PANTHER" id="PTHR46124:SF2">
    <property type="entry name" value="D-AMINOACYL-TRNA DEACYLASE"/>
    <property type="match status" value="1"/>
</dbReference>
<comment type="caution">
    <text evidence="4">The sequence shown here is derived from an EMBL/GenBank/DDBJ whole genome shotgun (WGS) entry which is preliminary data.</text>
</comment>
<evidence type="ECO:0000256" key="2">
    <source>
        <dbReference type="ARBA" id="ARBA00022723"/>
    </source>
</evidence>
<dbReference type="InterPro" id="IPR018228">
    <property type="entry name" value="DNase_TatD-rel_CS"/>
</dbReference>
<proteinExistence type="inferred from homology"/>
<keyword evidence="5" id="KW-1185">Reference proteome</keyword>
<keyword evidence="2" id="KW-0479">Metal-binding</keyword>
<reference evidence="5" key="1">
    <citation type="journal article" date="2019" name="Int. J. Syst. Evol. Microbiol.">
        <title>The Global Catalogue of Microorganisms (GCM) 10K type strain sequencing project: providing services to taxonomists for standard genome sequencing and annotation.</title>
        <authorList>
            <consortium name="The Broad Institute Genomics Platform"/>
            <consortium name="The Broad Institute Genome Sequencing Center for Infectious Disease"/>
            <person name="Wu L."/>
            <person name="Ma J."/>
        </authorList>
    </citation>
    <scope>NUCLEOTIDE SEQUENCE [LARGE SCALE GENOMIC DNA]</scope>
    <source>
        <strain evidence="5">JCM 17555</strain>
    </source>
</reference>
<dbReference type="InterPro" id="IPR001130">
    <property type="entry name" value="TatD-like"/>
</dbReference>